<keyword evidence="2" id="KW-0812">Transmembrane</keyword>
<feature type="region of interest" description="Disordered" evidence="1">
    <location>
        <begin position="58"/>
        <end position="123"/>
    </location>
</feature>
<keyword evidence="2" id="KW-0472">Membrane</keyword>
<feature type="transmembrane region" description="Helical" evidence="2">
    <location>
        <begin position="23"/>
        <end position="40"/>
    </location>
</feature>
<organism evidence="3 4">
    <name type="scientific">Turnera subulata</name>
    <dbReference type="NCBI Taxonomy" id="218843"/>
    <lineage>
        <taxon>Eukaryota</taxon>
        <taxon>Viridiplantae</taxon>
        <taxon>Streptophyta</taxon>
        <taxon>Embryophyta</taxon>
        <taxon>Tracheophyta</taxon>
        <taxon>Spermatophyta</taxon>
        <taxon>Magnoliopsida</taxon>
        <taxon>eudicotyledons</taxon>
        <taxon>Gunneridae</taxon>
        <taxon>Pentapetalae</taxon>
        <taxon>rosids</taxon>
        <taxon>fabids</taxon>
        <taxon>Malpighiales</taxon>
        <taxon>Passifloraceae</taxon>
        <taxon>Turnera</taxon>
    </lineage>
</organism>
<evidence type="ECO:0000313" key="3">
    <source>
        <dbReference type="EMBL" id="KAJ4821977.1"/>
    </source>
</evidence>
<dbReference type="AlphaFoldDB" id="A0A9Q0F114"/>
<protein>
    <submittedName>
        <fullName evidence="3">Uncharacterized protein</fullName>
    </submittedName>
</protein>
<name>A0A9Q0F114_9ROSI</name>
<comment type="caution">
    <text evidence="3">The sequence shown here is derived from an EMBL/GenBank/DDBJ whole genome shotgun (WGS) entry which is preliminary data.</text>
</comment>
<gene>
    <name evidence="3" type="ORF">Tsubulata_045954</name>
</gene>
<proteinExistence type="predicted"/>
<dbReference type="EMBL" id="JAKUCV010007784">
    <property type="protein sequence ID" value="KAJ4821977.1"/>
    <property type="molecule type" value="Genomic_DNA"/>
</dbReference>
<dbReference type="Proteomes" id="UP001141552">
    <property type="component" value="Unassembled WGS sequence"/>
</dbReference>
<evidence type="ECO:0000256" key="2">
    <source>
        <dbReference type="SAM" id="Phobius"/>
    </source>
</evidence>
<reference evidence="3" key="2">
    <citation type="journal article" date="2023" name="Plants (Basel)">
        <title>Annotation of the Turnera subulata (Passifloraceae) Draft Genome Reveals the S-Locus Evolved after the Divergence of Turneroideae from Passifloroideae in a Stepwise Manner.</title>
        <authorList>
            <person name="Henning P.M."/>
            <person name="Roalson E.H."/>
            <person name="Mir W."/>
            <person name="McCubbin A.G."/>
            <person name="Shore J.S."/>
        </authorList>
    </citation>
    <scope>NUCLEOTIDE SEQUENCE</scope>
    <source>
        <strain evidence="3">F60SS</strain>
    </source>
</reference>
<keyword evidence="4" id="KW-1185">Reference proteome</keyword>
<evidence type="ECO:0000256" key="1">
    <source>
        <dbReference type="SAM" id="MobiDB-lite"/>
    </source>
</evidence>
<evidence type="ECO:0000313" key="4">
    <source>
        <dbReference type="Proteomes" id="UP001141552"/>
    </source>
</evidence>
<keyword evidence="2" id="KW-1133">Transmembrane helix</keyword>
<feature type="compositionally biased region" description="Polar residues" evidence="1">
    <location>
        <begin position="106"/>
        <end position="123"/>
    </location>
</feature>
<reference evidence="3" key="1">
    <citation type="submission" date="2022-02" db="EMBL/GenBank/DDBJ databases">
        <authorList>
            <person name="Henning P.M."/>
            <person name="McCubbin A.G."/>
            <person name="Shore J.S."/>
        </authorList>
    </citation>
    <scope>NUCLEOTIDE SEQUENCE</scope>
    <source>
        <strain evidence="3">F60SS</strain>
        <tissue evidence="3">Leaves</tissue>
    </source>
</reference>
<dbReference type="OrthoDB" id="682522at2759"/>
<sequence length="123" mass="13481">MKIPTNPEDEEKEVNGERFLNKVYIACITIGTITLLFLFLQTPKACIPPHLHITKPHQRFPSSTCDPSLHHPHIPLANTAFGPPNHGFPRSPPSPLSSKDSKAGVFSTTGQGFSVSQPGQDMR</sequence>
<accession>A0A9Q0F114</accession>